<evidence type="ECO:0000313" key="2">
    <source>
        <dbReference type="EMBL" id="KUL27003.1"/>
    </source>
</evidence>
<reference evidence="2 3" key="1">
    <citation type="submission" date="2015-10" db="EMBL/GenBank/DDBJ databases">
        <title>Draft Genome Sequence of Chlorobium limicola strain Frasassi Growing under Artificial Lighting in the Frasassi Cave System.</title>
        <authorList>
            <person name="Mansor M."/>
            <person name="Macalady J."/>
        </authorList>
    </citation>
    <scope>NUCLEOTIDE SEQUENCE [LARGE SCALE GENOMIC DNA]</scope>
    <source>
        <strain evidence="2 3">Frasassi</strain>
    </source>
</reference>
<dbReference type="SUPFAM" id="SSF52129">
    <property type="entry name" value="Caspase-like"/>
    <property type="match status" value="1"/>
</dbReference>
<comment type="caution">
    <text evidence="2">The sequence shown here is derived from an EMBL/GenBank/DDBJ whole genome shotgun (WGS) entry which is preliminary data.</text>
</comment>
<dbReference type="Pfam" id="PF00656">
    <property type="entry name" value="Peptidase_C14"/>
    <property type="match status" value="1"/>
</dbReference>
<sequence length="275" mass="30716">MAKKALCVGINRFRHYPSAALNGCVNDAKEMKNLLTTYFGFSKNGVATLTNANATKKRIMEKLQTMVDGAVAGKYDYLVFSFSSHGTQVPDTGGDETDNADEAFCPYDLAQDGDRWHADHIITDDELNTLFASLPAHVTLEVYLDTCHSGTGLRAIDLLLDRKPRYMPPPSLNAFLQVEKLRTRSLGDLQRSDESIRHILWSGCKADQTSADAYIEGNWHGAFTYFLCREIRSSNNSLTREKLLQNIKVGLKNGRYTQIPQLECNETKKNGIIGK</sequence>
<keyword evidence="3" id="KW-1185">Reference proteome</keyword>
<proteinExistence type="predicted"/>
<dbReference type="InterPro" id="IPR011600">
    <property type="entry name" value="Pept_C14_caspase"/>
</dbReference>
<feature type="domain" description="Peptidase C14 caspase" evidence="1">
    <location>
        <begin position="3"/>
        <end position="269"/>
    </location>
</feature>
<evidence type="ECO:0000259" key="1">
    <source>
        <dbReference type="Pfam" id="PF00656"/>
    </source>
</evidence>
<dbReference type="RefSeq" id="WP_059139108.1">
    <property type="nucleotide sequence ID" value="NZ_LMBR01000150.1"/>
</dbReference>
<dbReference type="GO" id="GO:0006508">
    <property type="term" value="P:proteolysis"/>
    <property type="evidence" value="ECO:0007669"/>
    <property type="project" value="InterPro"/>
</dbReference>
<accession>A0A101JHR3</accession>
<name>A0A101JHR3_CHLLI</name>
<evidence type="ECO:0000313" key="3">
    <source>
        <dbReference type="Proteomes" id="UP000053937"/>
    </source>
</evidence>
<dbReference type="GO" id="GO:0005737">
    <property type="term" value="C:cytoplasm"/>
    <property type="evidence" value="ECO:0007669"/>
    <property type="project" value="TreeGrafter"/>
</dbReference>
<protein>
    <submittedName>
        <fullName evidence="2">Peptidase C14</fullName>
    </submittedName>
</protein>
<dbReference type="AlphaFoldDB" id="A0A101JHR3"/>
<dbReference type="InterPro" id="IPR029030">
    <property type="entry name" value="Caspase-like_dom_sf"/>
</dbReference>
<dbReference type="InterPro" id="IPR050452">
    <property type="entry name" value="Metacaspase"/>
</dbReference>
<dbReference type="PANTHER" id="PTHR48104:SF30">
    <property type="entry name" value="METACASPASE-1"/>
    <property type="match status" value="1"/>
</dbReference>
<dbReference type="GO" id="GO:0004197">
    <property type="term" value="F:cysteine-type endopeptidase activity"/>
    <property type="evidence" value="ECO:0007669"/>
    <property type="project" value="InterPro"/>
</dbReference>
<dbReference type="EMBL" id="LMBR01000150">
    <property type="protein sequence ID" value="KUL27003.1"/>
    <property type="molecule type" value="Genomic_DNA"/>
</dbReference>
<dbReference type="Proteomes" id="UP000053937">
    <property type="component" value="Unassembled WGS sequence"/>
</dbReference>
<dbReference type="PANTHER" id="PTHR48104">
    <property type="entry name" value="METACASPASE-4"/>
    <property type="match status" value="1"/>
</dbReference>
<dbReference type="Gene3D" id="3.40.50.1460">
    <property type="match status" value="1"/>
</dbReference>
<dbReference type="OrthoDB" id="2546654at2"/>
<organism evidence="2 3">
    <name type="scientific">Chlorobium limicola</name>
    <dbReference type="NCBI Taxonomy" id="1092"/>
    <lineage>
        <taxon>Bacteria</taxon>
        <taxon>Pseudomonadati</taxon>
        <taxon>Chlorobiota</taxon>
        <taxon>Chlorobiia</taxon>
        <taxon>Chlorobiales</taxon>
        <taxon>Chlorobiaceae</taxon>
        <taxon>Chlorobium/Pelodictyon group</taxon>
        <taxon>Chlorobium</taxon>
    </lineage>
</organism>
<gene>
    <name evidence="2" type="ORF">ASB62_06300</name>
</gene>